<evidence type="ECO:0000256" key="1">
    <source>
        <dbReference type="ARBA" id="ARBA00022679"/>
    </source>
</evidence>
<comment type="caution">
    <text evidence="7">The sequence shown here is derived from an EMBL/GenBank/DDBJ whole genome shotgun (WGS) entry which is preliminary data.</text>
</comment>
<dbReference type="Proteomes" id="UP001207408">
    <property type="component" value="Unassembled WGS sequence"/>
</dbReference>
<accession>A0AAE3MIH5</accession>
<gene>
    <name evidence="7" type="ORF">OM074_20755</name>
</gene>
<reference evidence="7" key="1">
    <citation type="submission" date="2022-10" db="EMBL/GenBank/DDBJ databases">
        <authorList>
            <person name="Yu W.X."/>
        </authorList>
    </citation>
    <scope>NUCLEOTIDE SEQUENCE</scope>
    <source>
        <strain evidence="7">D04</strain>
    </source>
</reference>
<evidence type="ECO:0000256" key="2">
    <source>
        <dbReference type="ARBA" id="ARBA00022695"/>
    </source>
</evidence>
<dbReference type="InterPro" id="IPR002934">
    <property type="entry name" value="Polymerase_NTP_transf_dom"/>
</dbReference>
<dbReference type="InterPro" id="IPR043519">
    <property type="entry name" value="NT_sf"/>
</dbReference>
<evidence type="ECO:0000256" key="3">
    <source>
        <dbReference type="ARBA" id="ARBA00022741"/>
    </source>
</evidence>
<dbReference type="GO" id="GO:0016779">
    <property type="term" value="F:nucleotidyltransferase activity"/>
    <property type="evidence" value="ECO:0007669"/>
    <property type="project" value="InterPro"/>
</dbReference>
<keyword evidence="1" id="KW-0808">Transferase</keyword>
<feature type="domain" description="cGAS/DncV-like nucleotidyltransferase C-terminal helical" evidence="6">
    <location>
        <begin position="204"/>
        <end position="299"/>
    </location>
</feature>
<dbReference type="EMBL" id="JAPDPI010000087">
    <property type="protein sequence ID" value="MCW3808066.1"/>
    <property type="molecule type" value="Genomic_DNA"/>
</dbReference>
<keyword evidence="3" id="KW-0547">Nucleotide-binding</keyword>
<organism evidence="7 8">
    <name type="scientific">Plebeiibacterium marinum</name>
    <dbReference type="NCBI Taxonomy" id="2992111"/>
    <lineage>
        <taxon>Bacteria</taxon>
        <taxon>Pseudomonadati</taxon>
        <taxon>Bacteroidota</taxon>
        <taxon>Bacteroidia</taxon>
        <taxon>Marinilabiliales</taxon>
        <taxon>Marinilabiliaceae</taxon>
        <taxon>Plebeiibacterium</taxon>
    </lineage>
</organism>
<dbReference type="SUPFAM" id="SSF81301">
    <property type="entry name" value="Nucleotidyltransferase"/>
    <property type="match status" value="1"/>
</dbReference>
<protein>
    <submittedName>
        <fullName evidence="7">Nucleotidyltransferase domain-containing protein</fullName>
    </submittedName>
</protein>
<dbReference type="Pfam" id="PF01909">
    <property type="entry name" value="NTP_transf_2"/>
    <property type="match status" value="1"/>
</dbReference>
<evidence type="ECO:0000259" key="5">
    <source>
        <dbReference type="Pfam" id="PF01909"/>
    </source>
</evidence>
<evidence type="ECO:0000259" key="6">
    <source>
        <dbReference type="Pfam" id="PF26305"/>
    </source>
</evidence>
<name>A0AAE3MIH5_9BACT</name>
<feature type="domain" description="Polymerase nucleotidyl transferase" evidence="5">
    <location>
        <begin position="29"/>
        <end position="79"/>
    </location>
</feature>
<evidence type="ECO:0000313" key="7">
    <source>
        <dbReference type="EMBL" id="MCW3808066.1"/>
    </source>
</evidence>
<evidence type="ECO:0000313" key="8">
    <source>
        <dbReference type="Proteomes" id="UP001207408"/>
    </source>
</evidence>
<dbReference type="Pfam" id="PF26305">
    <property type="entry name" value="CD_NTase_C"/>
    <property type="match status" value="1"/>
</dbReference>
<sequence length="328" mass="38338">MSHQDGVYRMLTFGVDELYTKQTIDAGNRVKNQLNSKLSDVSFEFQGSVMTNTHIKGYSDIDLLTITEKFYTFDREGINKSLNQTDVYFKYNQNQINTLKNVLNGGGYTNALTDLRELRLDCEETLDSVYSYVDTSRPKSIEVELTNPNRKVDVVIASWFQDTNYYINSNIVNKAIQVFYKGNIPAYDRKLDADYPFMRIKLLNDKDSIVNGRLKRMIRFLKTLKSDADQDIKLSSFDINAILFDIDTKQYHNKSYLELVPIAYEQLKKIANNYSYRYNLQSLDKREYIFRKDDRITEDVEKTGFLKILISEVEYIINELNSLKRLIA</sequence>
<keyword evidence="2" id="KW-0548">Nucleotidyltransferase</keyword>
<proteinExistence type="predicted"/>
<keyword evidence="8" id="KW-1185">Reference proteome</keyword>
<dbReference type="AlphaFoldDB" id="A0AAE3MIH5"/>
<dbReference type="RefSeq" id="WP_301202615.1">
    <property type="nucleotide sequence ID" value="NZ_JAPDPI010000087.1"/>
</dbReference>
<keyword evidence="4" id="KW-0051">Antiviral defense</keyword>
<dbReference type="InterPro" id="IPR058909">
    <property type="entry name" value="CD_NTase_C"/>
</dbReference>
<evidence type="ECO:0000256" key="4">
    <source>
        <dbReference type="ARBA" id="ARBA00023118"/>
    </source>
</evidence>